<name>A0A345CWE7_9GAMM</name>
<dbReference type="EMBL" id="CP013970">
    <property type="protein sequence ID" value="AXF77764.1"/>
    <property type="molecule type" value="Genomic_DNA"/>
</dbReference>
<evidence type="ECO:0000313" key="1">
    <source>
        <dbReference type="EMBL" id="AXF77764.1"/>
    </source>
</evidence>
<evidence type="ECO:0000313" key="2">
    <source>
        <dbReference type="Proteomes" id="UP000264980"/>
    </source>
</evidence>
<dbReference type="AlphaFoldDB" id="A0A345CWE7"/>
<accession>A0A345CWE7</accession>
<gene>
    <name evidence="1" type="ORF">AV903_19715</name>
</gene>
<dbReference type="Proteomes" id="UP000264980">
    <property type="component" value="Chromosome"/>
</dbReference>
<sequence length="129" mass="14316">MNFDLFTVDVKTGFFRCLRHCQSGRGSIFQFGGPVGKLGVFGLIDMFNHRWRCNDFCIRKSLYNRLQPKIKIRIPGGDEDGFQFLPLALIISTSFSPSLILNCESTSMASVGPVISVDDTANIPFSCGL</sequence>
<organism evidence="1 2">
    <name type="scientific">Erwinia tracheiphila</name>
    <dbReference type="NCBI Taxonomy" id="65700"/>
    <lineage>
        <taxon>Bacteria</taxon>
        <taxon>Pseudomonadati</taxon>
        <taxon>Pseudomonadota</taxon>
        <taxon>Gammaproteobacteria</taxon>
        <taxon>Enterobacterales</taxon>
        <taxon>Erwiniaceae</taxon>
        <taxon>Erwinia</taxon>
    </lineage>
</organism>
<proteinExistence type="predicted"/>
<protein>
    <submittedName>
        <fullName evidence="1">Uncharacterized protein</fullName>
    </submittedName>
</protein>
<reference evidence="1 2" key="1">
    <citation type="submission" date="2016-01" db="EMBL/GenBank/DDBJ databases">
        <authorList>
            <person name="Oliw E.H."/>
        </authorList>
    </citation>
    <scope>NUCLEOTIDE SEQUENCE [LARGE SCALE GENOMIC DNA]</scope>
    <source>
        <strain evidence="1 2">MDcuke</strain>
    </source>
</reference>